<dbReference type="Pfam" id="PF01852">
    <property type="entry name" value="START"/>
    <property type="match status" value="1"/>
</dbReference>
<keyword evidence="5 9" id="KW-0238">DNA-binding</keyword>
<dbReference type="PANTHER" id="PTHR45654">
    <property type="entry name" value="HOMEOBOX-LEUCINE ZIPPER PROTEIN MERISTEM L1"/>
    <property type="match status" value="1"/>
</dbReference>
<accession>A0A445IVZ5</accession>
<dbReference type="GO" id="GO:0000981">
    <property type="term" value="F:DNA-binding transcription factor activity, RNA polymerase II-specific"/>
    <property type="evidence" value="ECO:0007669"/>
    <property type="project" value="InterPro"/>
</dbReference>
<evidence type="ECO:0000256" key="1">
    <source>
        <dbReference type="ARBA" id="ARBA00004123"/>
    </source>
</evidence>
<evidence type="ECO:0000256" key="5">
    <source>
        <dbReference type="ARBA" id="ARBA00023125"/>
    </source>
</evidence>
<keyword evidence="3" id="KW-0805">Transcription regulation</keyword>
<name>A0A445IVZ5_GLYSO</name>
<dbReference type="PROSITE" id="PS50071">
    <property type="entry name" value="HOMEOBOX_2"/>
    <property type="match status" value="1"/>
</dbReference>
<dbReference type="PROSITE" id="PS00027">
    <property type="entry name" value="HOMEOBOX_1"/>
    <property type="match status" value="1"/>
</dbReference>
<feature type="region of interest" description="Disordered" evidence="11">
    <location>
        <begin position="1"/>
        <end position="29"/>
    </location>
</feature>
<dbReference type="InterPro" id="IPR001356">
    <property type="entry name" value="HD"/>
</dbReference>
<dbReference type="SMART" id="SM00389">
    <property type="entry name" value="HOX"/>
    <property type="match status" value="1"/>
</dbReference>
<evidence type="ECO:0000256" key="2">
    <source>
        <dbReference type="ARBA" id="ARBA00006789"/>
    </source>
</evidence>
<evidence type="ECO:0000256" key="7">
    <source>
        <dbReference type="ARBA" id="ARBA00023163"/>
    </source>
</evidence>
<dbReference type="AlphaFoldDB" id="A0A445IVZ5"/>
<dbReference type="FunFam" id="1.10.10.60:FF:000229">
    <property type="entry name" value="Homeobox-leucine zipper protein HDG1"/>
    <property type="match status" value="1"/>
</dbReference>
<dbReference type="GO" id="GO:0008289">
    <property type="term" value="F:lipid binding"/>
    <property type="evidence" value="ECO:0007669"/>
    <property type="project" value="InterPro"/>
</dbReference>
<comment type="caution">
    <text evidence="14">The sequence shown here is derived from an EMBL/GenBank/DDBJ whole genome shotgun (WGS) entry which is preliminary data.</text>
</comment>
<feature type="domain" description="Homeobox" evidence="12">
    <location>
        <begin position="18"/>
        <end position="78"/>
    </location>
</feature>
<sequence length="713" mass="80129">MDSSMASPGGSGDEGSHQGRRPSYKRLSSAQTARLERFIKDCPHPDEAQRRQLASEIGLETKQIKFWFQNKRTQIKNQHERADNTALRVENDRIHTENLLMKEALKNMLCSSCGGAPCQEEDHEHAIQSMQLENIQLKEEHEKVSSLLARYLEKQMSPPELQQQAFNIPIIGSSSHAPELENSSLNYEIGGSSSSHGPSRYGMQIMVSDDHNLLRSEGIEKALMFKVAAAAMNELIRLIRINEPLWTKSSTQDGKPILQHENYEKIFPRTNSFKGANLRVEATKESGIVSINSIQLIDMFLDPDKWVNLFPTIVTKAETMKVIENGLVGSRSGALQLMFEQMHVLSPLVQPREFQFLRYCQQIEEGVWVIADVSFDSFRQKTSFFHSWRHPSGCMIQEIPNGCSMVTWVEHVEVDDKIQTHQLYKDLIATGIAYGAERWIMELQRICERFACFYVERIPSQDSGGVINSLEGRRSVMNFSHRMIKVFCESLTMSGNLDFPHMNMENNSGLRVSIRKNRNHLGQPKGMIVVAATSIWLPLHYMKVFEFFTDDRRRAQWDVLCFGNDANKVAHISNEIHPGNCISIYRPFIPNENNALVLQESFTTPMGSYVVYAPTDVAAMNSAINGEDSSMLPVLPSGFVISADGEPNAALGAFNSSDIERLGGSLLTVAFQILASSPDGINMSNMESVEAVNSLLTSTILKVKDALNCNNLE</sequence>
<dbReference type="PANTHER" id="PTHR45654:SF9">
    <property type="entry name" value="HOMEOBOX-LEUCINE ZIPPER PROTEIN HDG10-RELATED"/>
    <property type="match status" value="1"/>
</dbReference>
<evidence type="ECO:0000259" key="12">
    <source>
        <dbReference type="PROSITE" id="PS50071"/>
    </source>
</evidence>
<dbReference type="SUPFAM" id="SSF46689">
    <property type="entry name" value="Homeodomain-like"/>
    <property type="match status" value="1"/>
</dbReference>
<evidence type="ECO:0000313" key="14">
    <source>
        <dbReference type="EMBL" id="RZB90322.1"/>
    </source>
</evidence>
<dbReference type="InterPro" id="IPR042160">
    <property type="entry name" value="HD-Zip_IV"/>
</dbReference>
<keyword evidence="4" id="KW-0175">Coiled coil</keyword>
<keyword evidence="6 9" id="KW-0371">Homeobox</keyword>
<organism evidence="14 15">
    <name type="scientific">Glycine soja</name>
    <name type="common">Wild soybean</name>
    <dbReference type="NCBI Taxonomy" id="3848"/>
    <lineage>
        <taxon>Eukaryota</taxon>
        <taxon>Viridiplantae</taxon>
        <taxon>Streptophyta</taxon>
        <taxon>Embryophyta</taxon>
        <taxon>Tracheophyta</taxon>
        <taxon>Spermatophyta</taxon>
        <taxon>Magnoliopsida</taxon>
        <taxon>eudicotyledons</taxon>
        <taxon>Gunneridae</taxon>
        <taxon>Pentapetalae</taxon>
        <taxon>rosids</taxon>
        <taxon>fabids</taxon>
        <taxon>Fabales</taxon>
        <taxon>Fabaceae</taxon>
        <taxon>Papilionoideae</taxon>
        <taxon>50 kb inversion clade</taxon>
        <taxon>NPAAA clade</taxon>
        <taxon>indigoferoid/millettioid clade</taxon>
        <taxon>Phaseoleae</taxon>
        <taxon>Glycine</taxon>
        <taxon>Glycine subgen. Soja</taxon>
    </lineage>
</organism>
<dbReference type="InterPro" id="IPR023393">
    <property type="entry name" value="START-like_dom_sf"/>
</dbReference>
<evidence type="ECO:0000256" key="11">
    <source>
        <dbReference type="SAM" id="MobiDB-lite"/>
    </source>
</evidence>
<dbReference type="InterPro" id="IPR017970">
    <property type="entry name" value="Homeobox_CS"/>
</dbReference>
<gene>
    <name evidence="14" type="ORF">D0Y65_022986</name>
</gene>
<keyword evidence="7" id="KW-0804">Transcription</keyword>
<dbReference type="Gene3D" id="1.10.10.60">
    <property type="entry name" value="Homeodomain-like"/>
    <property type="match status" value="1"/>
</dbReference>
<dbReference type="Proteomes" id="UP000289340">
    <property type="component" value="Chromosome 9"/>
</dbReference>
<reference evidence="14 15" key="1">
    <citation type="submission" date="2018-09" db="EMBL/GenBank/DDBJ databases">
        <title>A high-quality reference genome of wild soybean provides a powerful tool to mine soybean genomes.</title>
        <authorList>
            <person name="Xie M."/>
            <person name="Chung C.Y.L."/>
            <person name="Li M.-W."/>
            <person name="Wong F.-L."/>
            <person name="Chan T.-F."/>
            <person name="Lam H.-M."/>
        </authorList>
    </citation>
    <scope>NUCLEOTIDE SEQUENCE [LARGE SCALE GENOMIC DNA]</scope>
    <source>
        <strain evidence="15">cv. W05</strain>
        <tissue evidence="14">Hypocotyl of etiolated seedlings</tissue>
    </source>
</reference>
<protein>
    <submittedName>
        <fullName evidence="14">Homeobox-leucine zipper protein HDG11 isoform A</fullName>
    </submittedName>
</protein>
<dbReference type="EMBL" id="QZWG01000009">
    <property type="protein sequence ID" value="RZB90322.1"/>
    <property type="molecule type" value="Genomic_DNA"/>
</dbReference>
<keyword evidence="8 9" id="KW-0539">Nucleus</keyword>
<evidence type="ECO:0000256" key="6">
    <source>
        <dbReference type="ARBA" id="ARBA00023155"/>
    </source>
</evidence>
<dbReference type="CDD" id="cd08875">
    <property type="entry name" value="START_ArGLABRA2_like"/>
    <property type="match status" value="1"/>
</dbReference>
<keyword evidence="15" id="KW-1185">Reference proteome</keyword>
<dbReference type="CDD" id="cd00086">
    <property type="entry name" value="homeodomain"/>
    <property type="match status" value="1"/>
</dbReference>
<dbReference type="PROSITE" id="PS50848">
    <property type="entry name" value="START"/>
    <property type="match status" value="1"/>
</dbReference>
<evidence type="ECO:0000256" key="3">
    <source>
        <dbReference type="ARBA" id="ARBA00023015"/>
    </source>
</evidence>
<feature type="domain" description="START" evidence="13">
    <location>
        <begin position="217"/>
        <end position="452"/>
    </location>
</feature>
<dbReference type="Pfam" id="PF00046">
    <property type="entry name" value="Homeodomain"/>
    <property type="match status" value="1"/>
</dbReference>
<dbReference type="Gramene" id="XM_028392477.1">
    <property type="protein sequence ID" value="XP_028248278.1"/>
    <property type="gene ID" value="LOC114425532"/>
</dbReference>
<evidence type="ECO:0000256" key="9">
    <source>
        <dbReference type="PROSITE-ProRule" id="PRU00108"/>
    </source>
</evidence>
<dbReference type="Pfam" id="PF25797">
    <property type="entry name" value="PDF2_C"/>
    <property type="match status" value="1"/>
</dbReference>
<dbReference type="InterPro" id="IPR009057">
    <property type="entry name" value="Homeodomain-like_sf"/>
</dbReference>
<comment type="similarity">
    <text evidence="2">Belongs to the HD-ZIP homeobox family. Class IV subfamily.</text>
</comment>
<comment type="subcellular location">
    <subcellularLocation>
        <location evidence="1 9 10">Nucleus</location>
    </subcellularLocation>
</comment>
<feature type="DNA-binding region" description="Homeobox" evidence="9">
    <location>
        <begin position="20"/>
        <end position="79"/>
    </location>
</feature>
<evidence type="ECO:0000256" key="4">
    <source>
        <dbReference type="ARBA" id="ARBA00023054"/>
    </source>
</evidence>
<dbReference type="SUPFAM" id="SSF55961">
    <property type="entry name" value="Bet v1-like"/>
    <property type="match status" value="2"/>
</dbReference>
<evidence type="ECO:0000256" key="10">
    <source>
        <dbReference type="RuleBase" id="RU000682"/>
    </source>
</evidence>
<dbReference type="InterPro" id="IPR002913">
    <property type="entry name" value="START_lipid-bd_dom"/>
</dbReference>
<evidence type="ECO:0000256" key="8">
    <source>
        <dbReference type="ARBA" id="ARBA00023242"/>
    </source>
</evidence>
<evidence type="ECO:0000259" key="13">
    <source>
        <dbReference type="PROSITE" id="PS50848"/>
    </source>
</evidence>
<dbReference type="SMART" id="SM00234">
    <property type="entry name" value="START"/>
    <property type="match status" value="1"/>
</dbReference>
<dbReference type="InterPro" id="IPR057993">
    <property type="entry name" value="HD-Zip_IV_C"/>
</dbReference>
<dbReference type="Gene3D" id="3.30.530.20">
    <property type="match status" value="1"/>
</dbReference>
<dbReference type="GO" id="GO:0005634">
    <property type="term" value="C:nucleus"/>
    <property type="evidence" value="ECO:0007669"/>
    <property type="project" value="UniProtKB-SubCell"/>
</dbReference>
<dbReference type="GO" id="GO:0003677">
    <property type="term" value="F:DNA binding"/>
    <property type="evidence" value="ECO:0007669"/>
    <property type="project" value="UniProtKB-UniRule"/>
</dbReference>
<evidence type="ECO:0000313" key="15">
    <source>
        <dbReference type="Proteomes" id="UP000289340"/>
    </source>
</evidence>
<proteinExistence type="inferred from homology"/>